<keyword evidence="3" id="KW-1185">Reference proteome</keyword>
<dbReference type="SUPFAM" id="SSF111331">
    <property type="entry name" value="NAD kinase/diacylglycerol kinase-like"/>
    <property type="match status" value="1"/>
</dbReference>
<dbReference type="AlphaFoldDB" id="A0A1G6VJF0"/>
<reference evidence="2 3" key="1">
    <citation type="submission" date="2016-10" db="EMBL/GenBank/DDBJ databases">
        <authorList>
            <person name="de Groot N.N."/>
        </authorList>
    </citation>
    <scope>NUCLEOTIDE SEQUENCE [LARGE SCALE GENOMIC DNA]</scope>
    <source>
        <strain evidence="2 3">CGMCC 1.9109</strain>
    </source>
</reference>
<dbReference type="OrthoDB" id="7209949at2"/>
<dbReference type="SMART" id="SM00046">
    <property type="entry name" value="DAGKc"/>
    <property type="match status" value="1"/>
</dbReference>
<keyword evidence="2" id="KW-0808">Transferase</keyword>
<dbReference type="GO" id="GO:0016301">
    <property type="term" value="F:kinase activity"/>
    <property type="evidence" value="ECO:0007669"/>
    <property type="project" value="UniProtKB-KW"/>
</dbReference>
<proteinExistence type="predicted"/>
<dbReference type="Proteomes" id="UP000183685">
    <property type="component" value="Unassembled WGS sequence"/>
</dbReference>
<dbReference type="EMBL" id="FNAK01000002">
    <property type="protein sequence ID" value="SDD53760.1"/>
    <property type="molecule type" value="Genomic_DNA"/>
</dbReference>
<evidence type="ECO:0000313" key="3">
    <source>
        <dbReference type="Proteomes" id="UP000183685"/>
    </source>
</evidence>
<dbReference type="Gene3D" id="3.40.50.10330">
    <property type="entry name" value="Probable inorganic polyphosphate/atp-NAD kinase, domain 1"/>
    <property type="match status" value="1"/>
</dbReference>
<dbReference type="PROSITE" id="PS50146">
    <property type="entry name" value="DAGK"/>
    <property type="match status" value="1"/>
</dbReference>
<dbReference type="Pfam" id="PF00781">
    <property type="entry name" value="DAGK_cat"/>
    <property type="match status" value="1"/>
</dbReference>
<accession>A0A1G6VJF0</accession>
<sequence>MIDESVRTLAFRRFVLQEFDTMQLEKSSIQSGATVPLIAIISNPLSTTNAARIEAIRRVVDDSANVVHFELNGIESIDEALALFARANPAMLIVNGGDGTIGAVLASILDRSPFDVIPPIAFLPGGKTNMTAADLGFKGRPEKVLKRLIQIAKEGGIADRLVSMNLIELDLGDGKPPRVGTFFGTAGIVKGIHWCRDHAYNTGMPNGVAHVGAISKLLASAFGLSRDKRLMVSDPMTVTIKGGGRFHGEFAAVMATTLDRLLLGLRPYGKEGRGGLKFSAVEAGGGNVFRAMKGLITGGFGKKTINGVHTRRADEIRVDGIEPVTLDGEIYYPVPGKEIILRGNRALTFVSLK</sequence>
<dbReference type="InterPro" id="IPR017438">
    <property type="entry name" value="ATP-NAD_kinase_N"/>
</dbReference>
<keyword evidence="2" id="KW-0418">Kinase</keyword>
<gene>
    <name evidence="2" type="ORF">SAMN04488071_0752</name>
</gene>
<evidence type="ECO:0000313" key="2">
    <source>
        <dbReference type="EMBL" id="SDD53760.1"/>
    </source>
</evidence>
<dbReference type="STRING" id="637679.GCA_001550055_02466"/>
<protein>
    <submittedName>
        <fullName evidence="2">Diacylglycerol kinase family enzyme</fullName>
    </submittedName>
</protein>
<dbReference type="InterPro" id="IPR016064">
    <property type="entry name" value="NAD/diacylglycerol_kinase_sf"/>
</dbReference>
<name>A0A1G6VJF0_9PROT</name>
<organism evidence="2 3">
    <name type="scientific">Kordiimonas lacus</name>
    <dbReference type="NCBI Taxonomy" id="637679"/>
    <lineage>
        <taxon>Bacteria</taxon>
        <taxon>Pseudomonadati</taxon>
        <taxon>Pseudomonadota</taxon>
        <taxon>Alphaproteobacteria</taxon>
        <taxon>Kordiimonadales</taxon>
        <taxon>Kordiimonadaceae</taxon>
        <taxon>Kordiimonas</taxon>
    </lineage>
</organism>
<dbReference type="InterPro" id="IPR001206">
    <property type="entry name" value="Diacylglycerol_kinase_cat_dom"/>
</dbReference>
<evidence type="ECO:0000259" key="1">
    <source>
        <dbReference type="PROSITE" id="PS50146"/>
    </source>
</evidence>
<feature type="domain" description="DAGKc" evidence="1">
    <location>
        <begin position="33"/>
        <end position="168"/>
    </location>
</feature>